<keyword evidence="11" id="KW-0969">Cilium</keyword>
<feature type="transmembrane region" description="Helical" evidence="10">
    <location>
        <begin position="12"/>
        <end position="32"/>
    </location>
</feature>
<keyword evidence="6 10" id="KW-1133">Transmembrane helix</keyword>
<keyword evidence="11" id="KW-0282">Flagellum</keyword>
<dbReference type="GO" id="GO:0044780">
    <property type="term" value="P:bacterial-type flagellum assembly"/>
    <property type="evidence" value="ECO:0007669"/>
    <property type="project" value="UniProtKB-UniRule"/>
</dbReference>
<dbReference type="RefSeq" id="WP_230868639.1">
    <property type="nucleotide sequence ID" value="NZ_CP046640.1"/>
</dbReference>
<dbReference type="GO" id="GO:0009425">
    <property type="term" value="C:bacterial-type flagellum basal body"/>
    <property type="evidence" value="ECO:0007669"/>
    <property type="project" value="UniProtKB-SubCell"/>
</dbReference>
<dbReference type="AlphaFoldDB" id="A0A8A7K5C8"/>
<reference evidence="11" key="1">
    <citation type="submission" date="2019-12" db="EMBL/GenBank/DDBJ databases">
        <authorList>
            <person name="zhang j."/>
            <person name="sun C.M."/>
        </authorList>
    </citation>
    <scope>NUCLEOTIDE SEQUENCE</scope>
    <source>
        <strain evidence="11">NS-1</strain>
    </source>
</reference>
<dbReference type="GO" id="GO:0005886">
    <property type="term" value="C:plasma membrane"/>
    <property type="evidence" value="ECO:0007669"/>
    <property type="project" value="UniProtKB-SubCell"/>
</dbReference>
<evidence type="ECO:0000256" key="8">
    <source>
        <dbReference type="ARBA" id="ARBA00023143"/>
    </source>
</evidence>
<feature type="transmembrane region" description="Helical" evidence="10">
    <location>
        <begin position="173"/>
        <end position="203"/>
    </location>
</feature>
<keyword evidence="4 10" id="KW-1003">Cell membrane</keyword>
<evidence type="ECO:0000256" key="3">
    <source>
        <dbReference type="ARBA" id="ARBA00021717"/>
    </source>
</evidence>
<dbReference type="PANTHER" id="PTHR30065">
    <property type="entry name" value="FLAGELLAR BIOSYNTHETIC PROTEIN FLIR"/>
    <property type="match status" value="1"/>
</dbReference>
<evidence type="ECO:0000256" key="7">
    <source>
        <dbReference type="ARBA" id="ARBA00023136"/>
    </source>
</evidence>
<keyword evidence="7 10" id="KW-0472">Membrane</keyword>
<dbReference type="Proteomes" id="UP000665020">
    <property type="component" value="Chromosome"/>
</dbReference>
<keyword evidence="5 10" id="KW-0812">Transmembrane</keyword>
<evidence type="ECO:0000256" key="9">
    <source>
        <dbReference type="NCBIfam" id="TIGR01400"/>
    </source>
</evidence>
<feature type="transmembrane region" description="Helical" evidence="10">
    <location>
        <begin position="215"/>
        <end position="239"/>
    </location>
</feature>
<evidence type="ECO:0000313" key="11">
    <source>
        <dbReference type="EMBL" id="QTL96973.1"/>
    </source>
</evidence>
<evidence type="ECO:0000256" key="5">
    <source>
        <dbReference type="ARBA" id="ARBA00022692"/>
    </source>
</evidence>
<dbReference type="Pfam" id="PF01311">
    <property type="entry name" value="Bac_export_1"/>
    <property type="match status" value="1"/>
</dbReference>
<feature type="transmembrane region" description="Helical" evidence="10">
    <location>
        <begin position="39"/>
        <end position="57"/>
    </location>
</feature>
<comment type="subcellular location">
    <subcellularLocation>
        <location evidence="10">Cell membrane</location>
        <topology evidence="10">Multi-pass membrane protein</topology>
    </subcellularLocation>
    <subcellularLocation>
        <location evidence="10">Bacterial flagellum basal body</location>
    </subcellularLocation>
</comment>
<evidence type="ECO:0000256" key="10">
    <source>
        <dbReference type="RuleBase" id="RU362071"/>
    </source>
</evidence>
<feature type="transmembrane region" description="Helical" evidence="10">
    <location>
        <begin position="69"/>
        <end position="96"/>
    </location>
</feature>
<comment type="similarity">
    <text evidence="2 10">Belongs to the FliR/MopE/SpaR family.</text>
</comment>
<accession>A0A8A7K5C8</accession>
<evidence type="ECO:0000256" key="6">
    <source>
        <dbReference type="ARBA" id="ARBA00022989"/>
    </source>
</evidence>
<dbReference type="KEGG" id="ifn:GM661_02760"/>
<organism evidence="11 12">
    <name type="scientific">Iocasia fonsfrigidae</name>
    <dbReference type="NCBI Taxonomy" id="2682810"/>
    <lineage>
        <taxon>Bacteria</taxon>
        <taxon>Bacillati</taxon>
        <taxon>Bacillota</taxon>
        <taxon>Clostridia</taxon>
        <taxon>Halanaerobiales</taxon>
        <taxon>Halanaerobiaceae</taxon>
        <taxon>Iocasia</taxon>
    </lineage>
</organism>
<comment type="function">
    <text evidence="1 10">Role in flagellar biosynthesis.</text>
</comment>
<sequence length="261" mass="29167">MGLQNIFSNYTYVFILIMVRYIGMFLSAPILGSRVIPRRVRVGFVFFLALITMPLLMDSQAVAIPDFPLLIVLTVIRELAVGLSIGFISFLVFAAIQLAGQFIDLRMGFAMAKVVDPINGSSDAPIIGQFKNTLAILMFLAINGHHILIRAVYHSYNIIPLGEAVFTASSLKYIFSVSAEIFQLAIMIALPVMGTIFAADIIFGFLARSMPQMNIFIIGLPMKIIIGFIVLILSIHYSLYYIEDLFYNMYQQLFELIKLLG</sequence>
<dbReference type="InterPro" id="IPR002010">
    <property type="entry name" value="T3SS_IM_R"/>
</dbReference>
<dbReference type="GO" id="GO:0006605">
    <property type="term" value="P:protein targeting"/>
    <property type="evidence" value="ECO:0007669"/>
    <property type="project" value="UniProtKB-UniRule"/>
</dbReference>
<proteinExistence type="inferred from homology"/>
<gene>
    <name evidence="11" type="primary">fliR</name>
    <name evidence="11" type="ORF">GM661_02760</name>
</gene>
<dbReference type="NCBIfam" id="TIGR01400">
    <property type="entry name" value="fliR"/>
    <property type="match status" value="1"/>
</dbReference>
<keyword evidence="11" id="KW-0966">Cell projection</keyword>
<name>A0A8A7K5C8_9FIRM</name>
<keyword evidence="8 10" id="KW-0975">Bacterial flagellum</keyword>
<evidence type="ECO:0000313" key="12">
    <source>
        <dbReference type="Proteomes" id="UP000665020"/>
    </source>
</evidence>
<dbReference type="PANTHER" id="PTHR30065:SF1">
    <property type="entry name" value="SURFACE PRESENTATION OF ANTIGENS PROTEIN SPAR"/>
    <property type="match status" value="1"/>
</dbReference>
<dbReference type="InterPro" id="IPR006303">
    <property type="entry name" value="FliR"/>
</dbReference>
<evidence type="ECO:0000256" key="1">
    <source>
        <dbReference type="ARBA" id="ARBA00002578"/>
    </source>
</evidence>
<evidence type="ECO:0000256" key="4">
    <source>
        <dbReference type="ARBA" id="ARBA00022475"/>
    </source>
</evidence>
<evidence type="ECO:0000256" key="2">
    <source>
        <dbReference type="ARBA" id="ARBA00009772"/>
    </source>
</evidence>
<keyword evidence="12" id="KW-1185">Reference proteome</keyword>
<protein>
    <recommendedName>
        <fullName evidence="3 9">Flagellar biosynthetic protein FliR</fullName>
    </recommendedName>
</protein>
<dbReference type="PRINTS" id="PR00953">
    <property type="entry name" value="TYPE3IMRPROT"/>
</dbReference>
<dbReference type="EMBL" id="CP046640">
    <property type="protein sequence ID" value="QTL96973.1"/>
    <property type="molecule type" value="Genomic_DNA"/>
</dbReference>